<keyword evidence="11 16" id="KW-1133">Transmembrane helix</keyword>
<dbReference type="Gene3D" id="3.30.565.10">
    <property type="entry name" value="Histidine kinase-like ATPase, C-terminal domain"/>
    <property type="match status" value="1"/>
</dbReference>
<dbReference type="SMART" id="SM00387">
    <property type="entry name" value="HATPase_c"/>
    <property type="match status" value="1"/>
</dbReference>
<evidence type="ECO:0000256" key="3">
    <source>
        <dbReference type="ARBA" id="ARBA00022475"/>
    </source>
</evidence>
<accession>A0A1E2UKV7</accession>
<dbReference type="SMART" id="SM00304">
    <property type="entry name" value="HAMP"/>
    <property type="match status" value="1"/>
</dbReference>
<keyword evidence="15" id="KW-0175">Coiled coil</keyword>
<dbReference type="GO" id="GO:0046983">
    <property type="term" value="F:protein dimerization activity"/>
    <property type="evidence" value="ECO:0007669"/>
    <property type="project" value="UniProtKB-UniRule"/>
</dbReference>
<evidence type="ECO:0000259" key="18">
    <source>
        <dbReference type="PROSITE" id="PS50885"/>
    </source>
</evidence>
<dbReference type="GO" id="GO:0005524">
    <property type="term" value="F:ATP binding"/>
    <property type="evidence" value="ECO:0007669"/>
    <property type="project" value="UniProtKB-UniRule"/>
</dbReference>
<keyword evidence="5" id="KW-0597">Phosphoprotein</keyword>
<organism evidence="19 20">
    <name type="scientific">Candidatus Thiodiazotropha endoloripes</name>
    <dbReference type="NCBI Taxonomy" id="1818881"/>
    <lineage>
        <taxon>Bacteria</taxon>
        <taxon>Pseudomonadati</taxon>
        <taxon>Pseudomonadota</taxon>
        <taxon>Gammaproteobacteria</taxon>
        <taxon>Chromatiales</taxon>
        <taxon>Sedimenticolaceae</taxon>
        <taxon>Candidatus Thiodiazotropha</taxon>
    </lineage>
</organism>
<dbReference type="EMBL" id="LVJZ01000003">
    <property type="protein sequence ID" value="ODB95343.1"/>
    <property type="molecule type" value="Genomic_DNA"/>
</dbReference>
<protein>
    <recommendedName>
        <fullName evidence="14">Sensor protein</fullName>
        <ecNumber evidence="14">2.7.13.3</ecNumber>
    </recommendedName>
</protein>
<dbReference type="GO" id="GO:0000155">
    <property type="term" value="F:phosphorelay sensor kinase activity"/>
    <property type="evidence" value="ECO:0007669"/>
    <property type="project" value="UniProtKB-UniRule"/>
</dbReference>
<dbReference type="Proteomes" id="UP000094849">
    <property type="component" value="Unassembled WGS sequence"/>
</dbReference>
<dbReference type="PROSITE" id="PS50885">
    <property type="entry name" value="HAMP"/>
    <property type="match status" value="1"/>
</dbReference>
<dbReference type="CDD" id="cd19408">
    <property type="entry name" value="NarX_NarQ_sensor"/>
    <property type="match status" value="1"/>
</dbReference>
<dbReference type="EC" id="2.7.13.3" evidence="14"/>
<keyword evidence="7 16" id="KW-0812">Transmembrane</keyword>
<dbReference type="Pfam" id="PF13675">
    <property type="entry name" value="PilJ"/>
    <property type="match status" value="1"/>
</dbReference>
<keyword evidence="8 14" id="KW-0547">Nucleotide-binding</keyword>
<proteinExistence type="predicted"/>
<dbReference type="Gene3D" id="1.10.8.500">
    <property type="entry name" value="HAMP domain in histidine kinase"/>
    <property type="match status" value="1"/>
</dbReference>
<feature type="domain" description="Histidine kinase" evidence="17">
    <location>
        <begin position="429"/>
        <end position="626"/>
    </location>
</feature>
<dbReference type="InterPro" id="IPR011712">
    <property type="entry name" value="Sig_transdc_His_kin_sub3_dim/P"/>
</dbReference>
<keyword evidence="4 14" id="KW-0997">Cell inner membrane</keyword>
<evidence type="ECO:0000256" key="10">
    <source>
        <dbReference type="ARBA" id="ARBA00022840"/>
    </source>
</evidence>
<dbReference type="GO" id="GO:0005886">
    <property type="term" value="C:plasma membrane"/>
    <property type="evidence" value="ECO:0007669"/>
    <property type="project" value="UniProtKB-SubCell"/>
</dbReference>
<dbReference type="InterPro" id="IPR042295">
    <property type="entry name" value="NarX-like_N_sf"/>
</dbReference>
<evidence type="ECO:0000313" key="20">
    <source>
        <dbReference type="Proteomes" id="UP000094849"/>
    </source>
</evidence>
<dbReference type="PIRSF" id="PIRSF003167">
    <property type="entry name" value="STHK_NarX/NarQ"/>
    <property type="match status" value="1"/>
</dbReference>
<evidence type="ECO:0000256" key="15">
    <source>
        <dbReference type="SAM" id="Coils"/>
    </source>
</evidence>
<dbReference type="SUPFAM" id="SSF158472">
    <property type="entry name" value="HAMP domain-like"/>
    <property type="match status" value="1"/>
</dbReference>
<evidence type="ECO:0000256" key="2">
    <source>
        <dbReference type="ARBA" id="ARBA00004429"/>
    </source>
</evidence>
<evidence type="ECO:0000256" key="13">
    <source>
        <dbReference type="ARBA" id="ARBA00023136"/>
    </source>
</evidence>
<evidence type="ECO:0000259" key="17">
    <source>
        <dbReference type="PROSITE" id="PS50109"/>
    </source>
</evidence>
<dbReference type="InterPro" id="IPR016380">
    <property type="entry name" value="Sig_transdc_His_kin_NarX/NarQ"/>
</dbReference>
<dbReference type="Gene3D" id="1.20.5.1930">
    <property type="match status" value="1"/>
</dbReference>
<keyword evidence="6 14" id="KW-0808">Transferase</keyword>
<keyword evidence="10 14" id="KW-0067">ATP-binding</keyword>
<dbReference type="InterPro" id="IPR003660">
    <property type="entry name" value="HAMP_dom"/>
</dbReference>
<feature type="transmembrane region" description="Helical" evidence="16">
    <location>
        <begin position="177"/>
        <end position="196"/>
    </location>
</feature>
<evidence type="ECO:0000256" key="14">
    <source>
        <dbReference type="PIRNR" id="PIRNR003167"/>
    </source>
</evidence>
<dbReference type="PANTHER" id="PTHR24421:SF10">
    <property type="entry name" value="NITRATE_NITRITE SENSOR PROTEIN NARQ"/>
    <property type="match status" value="1"/>
</dbReference>
<evidence type="ECO:0000256" key="11">
    <source>
        <dbReference type="ARBA" id="ARBA00022989"/>
    </source>
</evidence>
<evidence type="ECO:0000256" key="16">
    <source>
        <dbReference type="SAM" id="Phobius"/>
    </source>
</evidence>
<dbReference type="InterPro" id="IPR029095">
    <property type="entry name" value="NarX-like_N"/>
</dbReference>
<keyword evidence="12 14" id="KW-0902">Two-component regulatory system</keyword>
<dbReference type="Pfam" id="PF00672">
    <property type="entry name" value="HAMP"/>
    <property type="match status" value="1"/>
</dbReference>
<comment type="caution">
    <text evidence="19">The sequence shown here is derived from an EMBL/GenBank/DDBJ whole genome shotgun (WGS) entry which is preliminary data.</text>
</comment>
<dbReference type="InterPro" id="IPR050482">
    <property type="entry name" value="Sensor_HK_TwoCompSys"/>
</dbReference>
<dbReference type="Pfam" id="PF02518">
    <property type="entry name" value="HATPase_c"/>
    <property type="match status" value="1"/>
</dbReference>
<gene>
    <name evidence="19" type="ORF">A3196_00360</name>
</gene>
<keyword evidence="3 14" id="KW-1003">Cell membrane</keyword>
<dbReference type="CDD" id="cd06225">
    <property type="entry name" value="HAMP"/>
    <property type="match status" value="1"/>
</dbReference>
<dbReference type="SUPFAM" id="SSF55781">
    <property type="entry name" value="GAF domain-like"/>
    <property type="match status" value="1"/>
</dbReference>
<evidence type="ECO:0000256" key="5">
    <source>
        <dbReference type="ARBA" id="ARBA00022553"/>
    </source>
</evidence>
<evidence type="ECO:0000256" key="7">
    <source>
        <dbReference type="ARBA" id="ARBA00022692"/>
    </source>
</evidence>
<evidence type="ECO:0000256" key="12">
    <source>
        <dbReference type="ARBA" id="ARBA00023012"/>
    </source>
</evidence>
<keyword evidence="9 14" id="KW-0418">Kinase</keyword>
<evidence type="ECO:0000256" key="8">
    <source>
        <dbReference type="ARBA" id="ARBA00022741"/>
    </source>
</evidence>
<dbReference type="CDD" id="cd16917">
    <property type="entry name" value="HATPase_UhpB-NarQ-NarX-like"/>
    <property type="match status" value="1"/>
</dbReference>
<dbReference type="InterPro" id="IPR036890">
    <property type="entry name" value="HATPase_C_sf"/>
</dbReference>
<dbReference type="PROSITE" id="PS50109">
    <property type="entry name" value="HIS_KIN"/>
    <property type="match status" value="1"/>
</dbReference>
<sequence length="643" mass="72382">MKHSLLLRFGTVITILFILALSGMISSMIIAETAEGYAAAINQAGTLRMQSYRIASSLVHGNPNGNRPDNRSRLLVDEYNQRIHSPRIHDVLAKGAGDEVNNTYHRVESQWRRLMLPNLNNYLMMTETLDSTARVTKKIEISRQTYLSLVDGFVDDIHSFVEALEIEAEQKNEQLRLIQIILLSFTFLVALVSLYLTKISVLNPLRNLLACAKAVRHGDFSVRSRFLSEDELGQLSHAFNLMADNLSVIYSDLEDRVEEKTQDLEQSNRTLELLYSTTKRLSDSSLNEQVLIAVIHDIEALLGVSNGTICLGQPGDHQAYRYASTRNQDILLNDHKDGQCAMCLGDGETHRFQTCDPTTGKRINIFSTPIRDKAQYYGILMVELQTSQELEDWQARLLETVASHIGLAISVTQQDIQNRKMSLMEERSVIARELHDSIAQSLSYLKIQVARLEKALNDDLPKEDVLQISSVLRSALNGAYRQLRELLTTFRLRVTDANLGRLINQTVDEFTNRSGIPIEFINTLGNCQFTPNAEIHIIQIIREALSNVIRHANATEARVSMDCDHQGLVTVNIEDNGIGIDGEGDMMQHYGLPIMKERAEHLGGELRINESPIGGTQINLVFTIADISNRESQRLFTEQLKDA</sequence>
<keyword evidence="20" id="KW-1185">Reference proteome</keyword>
<evidence type="ECO:0000256" key="6">
    <source>
        <dbReference type="ARBA" id="ARBA00022679"/>
    </source>
</evidence>
<dbReference type="STRING" id="1818881.A3196_00360"/>
<reference evidence="19 20" key="1">
    <citation type="submission" date="2016-03" db="EMBL/GenBank/DDBJ databases">
        <title>Chemosynthetic sulphur-oxidizing symbionts of marine invertebrate animals are capable of nitrogen fixation.</title>
        <authorList>
            <person name="Petersen J.M."/>
            <person name="Kemper A."/>
            <person name="Gruber-Vodicka H."/>
            <person name="Cardini U."/>
            <person name="Geest Mvander."/>
            <person name="Kleiner M."/>
            <person name="Bulgheresi S."/>
            <person name="Fussmann M."/>
            <person name="Herbold C."/>
            <person name="Seah B.K.B."/>
            <person name="Antony C.Paul."/>
            <person name="Liu D."/>
            <person name="Belitz A."/>
            <person name="Weber M."/>
        </authorList>
    </citation>
    <scope>NUCLEOTIDE SEQUENCE [LARGE SCALE GENOMIC DNA]</scope>
    <source>
        <strain evidence="19">G_D</strain>
    </source>
</reference>
<evidence type="ECO:0000256" key="9">
    <source>
        <dbReference type="ARBA" id="ARBA00022777"/>
    </source>
</evidence>
<dbReference type="InterPro" id="IPR005467">
    <property type="entry name" value="His_kinase_dom"/>
</dbReference>
<feature type="coiled-coil region" evidence="15">
    <location>
        <begin position="243"/>
        <end position="270"/>
    </location>
</feature>
<dbReference type="Gene3D" id="1.20.120.960">
    <property type="entry name" value="Histidine kinase NarX, sensor domain"/>
    <property type="match status" value="1"/>
</dbReference>
<comment type="catalytic activity">
    <reaction evidence="1 14">
        <text>ATP + protein L-histidine = ADP + protein N-phospho-L-histidine.</text>
        <dbReference type="EC" id="2.7.13.3"/>
    </reaction>
</comment>
<dbReference type="Pfam" id="PF07730">
    <property type="entry name" value="HisKA_3"/>
    <property type="match status" value="1"/>
</dbReference>
<evidence type="ECO:0000313" key="19">
    <source>
        <dbReference type="EMBL" id="ODB95343.1"/>
    </source>
</evidence>
<dbReference type="InterPro" id="IPR003594">
    <property type="entry name" value="HATPase_dom"/>
</dbReference>
<comment type="subcellular location">
    <subcellularLocation>
        <location evidence="2">Cell inner membrane</location>
        <topology evidence="2">Multi-pass membrane protein</topology>
    </subcellularLocation>
</comment>
<keyword evidence="13 14" id="KW-0472">Membrane</keyword>
<dbReference type="Gene3D" id="3.30.450.40">
    <property type="match status" value="1"/>
</dbReference>
<dbReference type="InterPro" id="IPR029016">
    <property type="entry name" value="GAF-like_dom_sf"/>
</dbReference>
<dbReference type="AlphaFoldDB" id="A0A1E2UKV7"/>
<evidence type="ECO:0000256" key="1">
    <source>
        <dbReference type="ARBA" id="ARBA00000085"/>
    </source>
</evidence>
<dbReference type="SUPFAM" id="SSF55874">
    <property type="entry name" value="ATPase domain of HSP90 chaperone/DNA topoisomerase II/histidine kinase"/>
    <property type="match status" value="1"/>
</dbReference>
<feature type="transmembrane region" description="Helical" evidence="16">
    <location>
        <begin position="6"/>
        <end position="25"/>
    </location>
</feature>
<evidence type="ECO:0000256" key="4">
    <source>
        <dbReference type="ARBA" id="ARBA00022519"/>
    </source>
</evidence>
<dbReference type="RefSeq" id="WP_069003920.1">
    <property type="nucleotide sequence ID" value="NZ_LVJW01000006.1"/>
</dbReference>
<name>A0A1E2UKV7_9GAMM</name>
<dbReference type="PANTHER" id="PTHR24421">
    <property type="entry name" value="NITRATE/NITRITE SENSOR PROTEIN NARX-RELATED"/>
    <property type="match status" value="1"/>
</dbReference>
<feature type="domain" description="HAMP" evidence="18">
    <location>
        <begin position="199"/>
        <end position="251"/>
    </location>
</feature>
<dbReference type="OrthoDB" id="9811306at2"/>